<comment type="similarity">
    <text evidence="3">Belongs to the glycosyl hydrolase 5 (cellulase A) family.</text>
</comment>
<dbReference type="HOGENOM" id="CLU_041401_2_1_11"/>
<accession>K0US42</accession>
<dbReference type="EMBL" id="ALQA01000020">
    <property type="protein sequence ID" value="EJZ09671.1"/>
    <property type="molecule type" value="Genomic_DNA"/>
</dbReference>
<dbReference type="AlphaFoldDB" id="K0US42"/>
<evidence type="ECO:0000256" key="1">
    <source>
        <dbReference type="ARBA" id="ARBA00022801"/>
    </source>
</evidence>
<evidence type="ECO:0000259" key="5">
    <source>
        <dbReference type="Pfam" id="PF00150"/>
    </source>
</evidence>
<dbReference type="Pfam" id="PF00150">
    <property type="entry name" value="Cellulase"/>
    <property type="match status" value="1"/>
</dbReference>
<dbReference type="Proteomes" id="UP000006072">
    <property type="component" value="Unassembled WGS sequence"/>
</dbReference>
<dbReference type="GO" id="GO:0004553">
    <property type="term" value="F:hydrolase activity, hydrolyzing O-glycosyl compounds"/>
    <property type="evidence" value="ECO:0007669"/>
    <property type="project" value="InterPro"/>
</dbReference>
<dbReference type="RefSeq" id="WP_003930620.1">
    <property type="nucleotide sequence ID" value="NZ_JH814690.1"/>
</dbReference>
<organism evidence="6 7">
    <name type="scientific">Mycolicibacterium vaccae ATCC 25954</name>
    <dbReference type="NCBI Taxonomy" id="1194972"/>
    <lineage>
        <taxon>Bacteria</taxon>
        <taxon>Bacillati</taxon>
        <taxon>Actinomycetota</taxon>
        <taxon>Actinomycetes</taxon>
        <taxon>Mycobacteriales</taxon>
        <taxon>Mycobacteriaceae</taxon>
        <taxon>Mycolicibacterium</taxon>
    </lineage>
</organism>
<dbReference type="PROSITE" id="PS51257">
    <property type="entry name" value="PROKAR_LIPOPROTEIN"/>
    <property type="match status" value="1"/>
</dbReference>
<dbReference type="SUPFAM" id="SSF51445">
    <property type="entry name" value="(Trans)glycosidases"/>
    <property type="match status" value="1"/>
</dbReference>
<dbReference type="PANTHER" id="PTHR12631">
    <property type="entry name" value="ALPHA-L-IDURONIDASE"/>
    <property type="match status" value="1"/>
</dbReference>
<evidence type="ECO:0000313" key="6">
    <source>
        <dbReference type="EMBL" id="EJZ09671.1"/>
    </source>
</evidence>
<reference evidence="6 7" key="1">
    <citation type="journal article" date="2012" name="J. Bacteriol.">
        <title>Complete Genome Sequence of Mycobacterium vaccae Type Strain ATCC 25954.</title>
        <authorList>
            <person name="Ho Y.S."/>
            <person name="Adroub S.A."/>
            <person name="Abadi M."/>
            <person name="Al Alwan B."/>
            <person name="Alkhateeb R."/>
            <person name="Gao G."/>
            <person name="Ragab A."/>
            <person name="Ali S."/>
            <person name="van Soolingen D."/>
            <person name="Bitter W."/>
            <person name="Pain A."/>
            <person name="Abdallah A.M."/>
        </authorList>
    </citation>
    <scope>NUCLEOTIDE SEQUENCE [LARGE SCALE GENOMIC DNA]</scope>
    <source>
        <strain evidence="6 7">ATCC 25954</strain>
    </source>
</reference>
<dbReference type="PATRIC" id="fig|1194972.3.peg.2299"/>
<feature type="chain" id="PRO_5039316055" description="Glycoside hydrolase family 5 domain-containing protein" evidence="4">
    <location>
        <begin position="20"/>
        <end position="347"/>
    </location>
</feature>
<keyword evidence="4" id="KW-0732">Signal</keyword>
<dbReference type="InterPro" id="IPR051923">
    <property type="entry name" value="Glycosyl_Hydrolase_39"/>
</dbReference>
<sequence length="347" mass="38308">MIKVRAVATLLLAALAVFSAVSCQSIAQRVEIGMTVHVRGADAAGIERQFELMAQMKVRWVRVDVGWAWIERERGQFDWSYPDKIVSEATARGMNVLAVLAFTPPWARSSVPGHSGATPYHRPVDLSDLASFARIAAERYAPRGVVSWEIWNEPNIRRFWPPRPDAREYSALFRVAAETIREVDPGATLLIGGLSPKYASSPGEISPTEYLEQLYDSGAAQLADAVAAHPYSFPAMPTAKTERMIGEFTDLPELHAVMKRRGDGRKKIWITEFGAPTRGPNAVSEKDQARSVVKAREQAARWDWAGPLIYYELVDGGNSARDEDSFGVLREDLTLKPAATALIRAAS</sequence>
<evidence type="ECO:0000256" key="2">
    <source>
        <dbReference type="ARBA" id="ARBA00023295"/>
    </source>
</evidence>
<dbReference type="Gene3D" id="3.20.20.80">
    <property type="entry name" value="Glycosidases"/>
    <property type="match status" value="1"/>
</dbReference>
<feature type="signal peptide" evidence="4">
    <location>
        <begin position="1"/>
        <end position="19"/>
    </location>
</feature>
<evidence type="ECO:0000256" key="4">
    <source>
        <dbReference type="SAM" id="SignalP"/>
    </source>
</evidence>
<feature type="domain" description="Glycoside hydrolase family 5" evidence="5">
    <location>
        <begin position="45"/>
        <end position="295"/>
    </location>
</feature>
<protein>
    <recommendedName>
        <fullName evidence="5">Glycoside hydrolase family 5 domain-containing protein</fullName>
    </recommendedName>
</protein>
<gene>
    <name evidence="6" type="ORF">MVAC_11472</name>
</gene>
<keyword evidence="7" id="KW-1185">Reference proteome</keyword>
<keyword evidence="2 3" id="KW-0326">Glycosidase</keyword>
<evidence type="ECO:0000256" key="3">
    <source>
        <dbReference type="RuleBase" id="RU361153"/>
    </source>
</evidence>
<name>K0US42_MYCVA</name>
<dbReference type="eggNOG" id="COG3693">
    <property type="taxonomic scope" value="Bacteria"/>
</dbReference>
<proteinExistence type="inferred from homology"/>
<comment type="caution">
    <text evidence="6">The sequence shown here is derived from an EMBL/GenBank/DDBJ whole genome shotgun (WGS) entry which is preliminary data.</text>
</comment>
<keyword evidence="1 3" id="KW-0378">Hydrolase</keyword>
<dbReference type="PANTHER" id="PTHR12631:SF10">
    <property type="entry name" value="BETA-XYLOSIDASE-LIKE PROTEIN-RELATED"/>
    <property type="match status" value="1"/>
</dbReference>
<dbReference type="InterPro" id="IPR001547">
    <property type="entry name" value="Glyco_hydro_5"/>
</dbReference>
<dbReference type="GO" id="GO:0000272">
    <property type="term" value="P:polysaccharide catabolic process"/>
    <property type="evidence" value="ECO:0007669"/>
    <property type="project" value="InterPro"/>
</dbReference>
<evidence type="ECO:0000313" key="7">
    <source>
        <dbReference type="Proteomes" id="UP000006072"/>
    </source>
</evidence>
<dbReference type="InterPro" id="IPR017853">
    <property type="entry name" value="GH"/>
</dbReference>